<dbReference type="EMBL" id="JABBWD010000009">
    <property type="protein sequence ID" value="KAG1780405.1"/>
    <property type="molecule type" value="Genomic_DNA"/>
</dbReference>
<keyword evidence="2" id="KW-1185">Reference proteome</keyword>
<comment type="caution">
    <text evidence="1">The sequence shown here is derived from an EMBL/GenBank/DDBJ whole genome shotgun (WGS) entry which is preliminary data.</text>
</comment>
<gene>
    <name evidence="1" type="ORF">EV702DRAFT_777613</name>
</gene>
<organism evidence="1 2">
    <name type="scientific">Suillus placidus</name>
    <dbReference type="NCBI Taxonomy" id="48579"/>
    <lineage>
        <taxon>Eukaryota</taxon>
        <taxon>Fungi</taxon>
        <taxon>Dikarya</taxon>
        <taxon>Basidiomycota</taxon>
        <taxon>Agaricomycotina</taxon>
        <taxon>Agaricomycetes</taxon>
        <taxon>Agaricomycetidae</taxon>
        <taxon>Boletales</taxon>
        <taxon>Suillineae</taxon>
        <taxon>Suillaceae</taxon>
        <taxon>Suillus</taxon>
    </lineage>
</organism>
<dbReference type="AlphaFoldDB" id="A0A9P7D4X3"/>
<proteinExistence type="predicted"/>
<reference evidence="1" key="1">
    <citation type="journal article" date="2020" name="New Phytol.">
        <title>Comparative genomics reveals dynamic genome evolution in host specialist ectomycorrhizal fungi.</title>
        <authorList>
            <person name="Lofgren L.A."/>
            <person name="Nguyen N.H."/>
            <person name="Vilgalys R."/>
            <person name="Ruytinx J."/>
            <person name="Liao H.L."/>
            <person name="Branco S."/>
            <person name="Kuo A."/>
            <person name="LaButti K."/>
            <person name="Lipzen A."/>
            <person name="Andreopoulos W."/>
            <person name="Pangilinan J."/>
            <person name="Riley R."/>
            <person name="Hundley H."/>
            <person name="Na H."/>
            <person name="Barry K."/>
            <person name="Grigoriev I.V."/>
            <person name="Stajich J.E."/>
            <person name="Kennedy P.G."/>
        </authorList>
    </citation>
    <scope>NUCLEOTIDE SEQUENCE</scope>
    <source>
        <strain evidence="1">DOB743</strain>
    </source>
</reference>
<evidence type="ECO:0000313" key="2">
    <source>
        <dbReference type="Proteomes" id="UP000714275"/>
    </source>
</evidence>
<name>A0A9P7D4X3_9AGAM</name>
<sequence>MRRQHGGSTQSFTTFCARPLPGSAPAIVNQVQISSSGFQIPLPLRHSPCCAHSPTALPLPLPSIVCFIFHSAPCAGTRLLQIEHVSTLCNAYVYVVCRTRFFSRDLHPITVSHLFPYWRRQHPSSPQGGLFTSGFQIVCGGILTTHTTPEKSHHLYLCTPKEPGPFHHSHIPSSACSFNCRPSPPLVTVYCHAAGIAKNFLSSLGLLSMCHWLSTFCFSRLSRFLLFVSFVTRHGF</sequence>
<evidence type="ECO:0000313" key="1">
    <source>
        <dbReference type="EMBL" id="KAG1780405.1"/>
    </source>
</evidence>
<accession>A0A9P7D4X3</accession>
<protein>
    <submittedName>
        <fullName evidence="1">Uncharacterized protein</fullName>
    </submittedName>
</protein>
<dbReference type="Proteomes" id="UP000714275">
    <property type="component" value="Unassembled WGS sequence"/>
</dbReference>